<feature type="transmembrane region" description="Helical" evidence="3">
    <location>
        <begin position="720"/>
        <end position="741"/>
    </location>
</feature>
<feature type="transmembrane region" description="Helical" evidence="3">
    <location>
        <begin position="462"/>
        <end position="486"/>
    </location>
</feature>
<dbReference type="InterPro" id="IPR035437">
    <property type="entry name" value="SNase_OB-fold_sf"/>
</dbReference>
<feature type="region of interest" description="Disordered" evidence="2">
    <location>
        <begin position="1332"/>
        <end position="1361"/>
    </location>
</feature>
<feature type="domain" description="Tudor" evidence="5">
    <location>
        <begin position="774"/>
        <end position="840"/>
    </location>
</feature>
<dbReference type="GO" id="GO:0008270">
    <property type="term" value="F:zinc ion binding"/>
    <property type="evidence" value="ECO:0007669"/>
    <property type="project" value="UniProtKB-KW"/>
</dbReference>
<dbReference type="PROSITE" id="PS50103">
    <property type="entry name" value="ZF_C3H1"/>
    <property type="match status" value="1"/>
</dbReference>
<dbReference type="SMART" id="SM00333">
    <property type="entry name" value="TUDOR"/>
    <property type="match status" value="2"/>
</dbReference>
<feature type="domain" description="C3H1-type" evidence="4">
    <location>
        <begin position="1071"/>
        <end position="1099"/>
    </location>
</feature>
<evidence type="ECO:0000256" key="3">
    <source>
        <dbReference type="SAM" id="Phobius"/>
    </source>
</evidence>
<dbReference type="OrthoDB" id="10069557at2759"/>
<keyword evidence="3" id="KW-0472">Membrane</keyword>
<feature type="transmembrane region" description="Helical" evidence="3">
    <location>
        <begin position="429"/>
        <end position="455"/>
    </location>
</feature>
<feature type="transmembrane region" description="Helical" evidence="3">
    <location>
        <begin position="298"/>
        <end position="321"/>
    </location>
</feature>
<feature type="transmembrane region" description="Helical" evidence="3">
    <location>
        <begin position="267"/>
        <end position="291"/>
    </location>
</feature>
<dbReference type="Gene3D" id="2.30.30.140">
    <property type="match status" value="2"/>
</dbReference>
<accession>A0A812B1N8</accession>
<feature type="zinc finger region" description="C3H1-type" evidence="1">
    <location>
        <begin position="1071"/>
        <end position="1099"/>
    </location>
</feature>
<feature type="transmembrane region" description="Helical" evidence="3">
    <location>
        <begin position="521"/>
        <end position="545"/>
    </location>
</feature>
<dbReference type="InterPro" id="IPR000571">
    <property type="entry name" value="Znf_CCCH"/>
</dbReference>
<comment type="caution">
    <text evidence="6">The sequence shown here is derived from an EMBL/GenBank/DDBJ whole genome shotgun (WGS) entry which is preliminary data.</text>
</comment>
<dbReference type="Gene3D" id="2.40.50.90">
    <property type="match status" value="3"/>
</dbReference>
<dbReference type="FunFam" id="2.30.30.140:FF:000018">
    <property type="entry name" value="Serine/threonine-protein kinase 31"/>
    <property type="match status" value="1"/>
</dbReference>
<keyword evidence="3" id="KW-0812">Transmembrane</keyword>
<protein>
    <submittedName>
        <fullName evidence="6">TDRD1_4_6_7</fullName>
    </submittedName>
</protein>
<dbReference type="SMART" id="SM00356">
    <property type="entry name" value="ZnF_C3H1"/>
    <property type="match status" value="1"/>
</dbReference>
<keyword evidence="3" id="KW-1133">Transmembrane helix</keyword>
<feature type="transmembrane region" description="Helical" evidence="3">
    <location>
        <begin position="381"/>
        <end position="399"/>
    </location>
</feature>
<reference evidence="6" key="1">
    <citation type="submission" date="2021-01" db="EMBL/GenBank/DDBJ databases">
        <authorList>
            <person name="Li R."/>
            <person name="Bekaert M."/>
        </authorList>
    </citation>
    <scope>NUCLEOTIDE SEQUENCE</scope>
    <source>
        <strain evidence="6">Farmed</strain>
    </source>
</reference>
<feature type="transmembrane region" description="Helical" evidence="3">
    <location>
        <begin position="578"/>
        <end position="598"/>
    </location>
</feature>
<evidence type="ECO:0000259" key="4">
    <source>
        <dbReference type="PROSITE" id="PS50103"/>
    </source>
</evidence>
<feature type="domain" description="Tudor" evidence="5">
    <location>
        <begin position="1193"/>
        <end position="1253"/>
    </location>
</feature>
<evidence type="ECO:0000313" key="6">
    <source>
        <dbReference type="EMBL" id="CAE1166703.1"/>
    </source>
</evidence>
<dbReference type="SUPFAM" id="SSF63748">
    <property type="entry name" value="Tudor/PWWP/MBT"/>
    <property type="match status" value="2"/>
</dbReference>
<proteinExistence type="predicted"/>
<gene>
    <name evidence="6" type="ORF">SPHA_9025</name>
</gene>
<feature type="transmembrane region" description="Helical" evidence="3">
    <location>
        <begin position="604"/>
        <end position="625"/>
    </location>
</feature>
<feature type="compositionally biased region" description="Basic residues" evidence="2">
    <location>
        <begin position="1332"/>
        <end position="1343"/>
    </location>
</feature>
<keyword evidence="1" id="KW-0863">Zinc-finger</keyword>
<dbReference type="PANTHER" id="PTHR22948">
    <property type="entry name" value="TUDOR DOMAIN CONTAINING PROTEIN"/>
    <property type="match status" value="1"/>
</dbReference>
<dbReference type="InterPro" id="IPR050621">
    <property type="entry name" value="Tudor_domain_containing"/>
</dbReference>
<dbReference type="EMBL" id="CAHIKZ030000290">
    <property type="protein sequence ID" value="CAE1166703.1"/>
    <property type="molecule type" value="Genomic_DNA"/>
</dbReference>
<evidence type="ECO:0000259" key="5">
    <source>
        <dbReference type="PROSITE" id="PS50304"/>
    </source>
</evidence>
<sequence length="1361" mass="159440">MFLILISCLLFSDTKLKVFKSTKRRLHFFFNEWKLQDQWRQAAVDILLPSFFLAGSGIIFVAVFLEWCIEWYNFIPLFVFVQMASSRQIQVMKLRVMEKLDDIFSQQKTIIATINTMSSQVKKKADRLLKSVSNEVTVSDFVNVLQDLERCFNNLIAIAATTEDLFTFNAPNSNSFCKSKNVPTQNSLSEYQVKWSNQEISEFHAPQRASAFINSSFFLPFSFFLLPFSFFLLLPFSFFLLLPFSSFSSFSFSSSSSFFFLSSSSSFFFLFFLLLLPFLFFLFFFFFFLFFLSSSSSFFFLSSSSSFSFFLSSSFFLLLFFLSSSSFFFLSSSSSFSFFLLLLPFLSFFFFFLFLFFLLLLLFFFSFFFFFLFFLSSSSSSFFLSFFFFFLFSFFLLLLPFSFFFLLLLPFFFSFFFFFLFFLSSSSSFFSFFSSSFLSFFFFFFLSFFFFFFLFLLLSSSFFLFLFSFLLLLPFLSFFFFFLFFLSSSSSFSFFLLLLLFFFLFLFFFFFLFFFLSSSSLFFLSSSLVFIFFLSSFLVFIFFLSSSSFPFLSSSSSFSFFLLLLPFLFFLSSSSSSSFFSFFSFFFFFLFLSFFFFFLFLSFFFFFLFLSFFFFFLFLSFFFFFLFLSFFFFFLFLSFFFFFFSFFLLLLFFFLSSSSFFLSFFFFFLFFLSSSSFFFLSSSSSFFLLLLLPFLSFFFFFLFFFLLLLLPFSFFSSFPFLSFFFFFFFLFSSSFFFLSFFLLPPFSFFFFLFLSFLCFITSKYNLNVVYGIACPYVGMTCIAPFTDGSYYRARVLSVLETQNPDHTLDTKVNVLYVDYGNMDVIPSTSLIKMPKSLAKFPTQAICCSLAKVMPHEIDDDWSACSSEAFHNMVYCKDFVCNPVYGDNFIPQIVDLYLLESTSPMTLEDLQTRQENKIYSLPQPYSKMPALARHCALAYVQPEGPAWPDEAKTAFKNMIKVKETYFIKMVDGSSPLDIPSLENYKKAPVEVLMTNCYGSTGNGSANAENEKTEICLNYELIEMKHADLDVDSFKNTCFVNWDPMLEDFDSRRNCYEMNIDDAEIAAVGFKVKDEMKICKFFRDGRKCWLGKNCPYKHIHLEKDCLTTDKRETVCDVGLLGQIELPLVRSLVGIEVSAISSPVQFYVIFPWGTESIKNLNSMPVCPNKEETLPDLQESLQEYYKKLRPRAEENLLWTIGELVVARAPADEQWYRARITEVNDTSNAVKVFFVDFGNVQWIPEKHIQPIQPQFIHLPHQAVECCLDGIASTSTDGLWTQEARDYFLELVDDVVLVARVNSIISKRLYIDLYNTSKEEDQNIAEELVRVGVARKISPKAKPSKKKSPVKITGQPESTKNVLLTPG</sequence>
<feature type="compositionally biased region" description="Polar residues" evidence="2">
    <location>
        <begin position="1349"/>
        <end position="1361"/>
    </location>
</feature>
<evidence type="ECO:0000256" key="1">
    <source>
        <dbReference type="PROSITE-ProRule" id="PRU00723"/>
    </source>
</evidence>
<feature type="transmembrane region" description="Helical" evidence="3">
    <location>
        <begin position="687"/>
        <end position="714"/>
    </location>
</feature>
<dbReference type="Proteomes" id="UP000597762">
    <property type="component" value="Unassembled WGS sequence"/>
</dbReference>
<dbReference type="PANTHER" id="PTHR22948:SF29">
    <property type="entry name" value="FI02030P-RELATED"/>
    <property type="match status" value="1"/>
</dbReference>
<feature type="transmembrane region" description="Helical" evidence="3">
    <location>
        <begin position="551"/>
        <end position="571"/>
    </location>
</feature>
<feature type="transmembrane region" description="Helical" evidence="3">
    <location>
        <begin position="632"/>
        <end position="654"/>
    </location>
</feature>
<keyword evidence="7" id="KW-1185">Reference proteome</keyword>
<dbReference type="PROSITE" id="PS50304">
    <property type="entry name" value="TUDOR"/>
    <property type="match status" value="2"/>
</dbReference>
<keyword evidence="1" id="KW-0862">Zinc</keyword>
<dbReference type="Pfam" id="PF00567">
    <property type="entry name" value="TUDOR"/>
    <property type="match status" value="2"/>
</dbReference>
<evidence type="ECO:0000313" key="7">
    <source>
        <dbReference type="Proteomes" id="UP000597762"/>
    </source>
</evidence>
<feature type="transmembrane region" description="Helical" evidence="3">
    <location>
        <begin position="660"/>
        <end position="680"/>
    </location>
</feature>
<feature type="transmembrane region" description="Helical" evidence="3">
    <location>
        <begin position="217"/>
        <end position="247"/>
    </location>
</feature>
<keyword evidence="1" id="KW-0479">Metal-binding</keyword>
<feature type="transmembrane region" description="Helical" evidence="3">
    <location>
        <begin position="404"/>
        <end position="423"/>
    </location>
</feature>
<organism evidence="6 7">
    <name type="scientific">Acanthosepion pharaonis</name>
    <name type="common">Pharaoh cuttlefish</name>
    <name type="synonym">Sepia pharaonis</name>
    <dbReference type="NCBI Taxonomy" id="158019"/>
    <lineage>
        <taxon>Eukaryota</taxon>
        <taxon>Metazoa</taxon>
        <taxon>Spiralia</taxon>
        <taxon>Lophotrochozoa</taxon>
        <taxon>Mollusca</taxon>
        <taxon>Cephalopoda</taxon>
        <taxon>Coleoidea</taxon>
        <taxon>Decapodiformes</taxon>
        <taxon>Sepiida</taxon>
        <taxon>Sepiina</taxon>
        <taxon>Sepiidae</taxon>
        <taxon>Acanthosepion</taxon>
    </lineage>
</organism>
<feature type="transmembrane region" description="Helical" evidence="3">
    <location>
        <begin position="353"/>
        <end position="375"/>
    </location>
</feature>
<name>A0A812B1N8_ACAPH</name>
<feature type="transmembrane region" description="Helical" evidence="3">
    <location>
        <begin position="492"/>
        <end position="514"/>
    </location>
</feature>
<evidence type="ECO:0000256" key="2">
    <source>
        <dbReference type="SAM" id="MobiDB-lite"/>
    </source>
</evidence>
<dbReference type="InterPro" id="IPR002999">
    <property type="entry name" value="Tudor"/>
</dbReference>